<evidence type="ECO:0000313" key="4">
    <source>
        <dbReference type="Proteomes" id="UP000780875"/>
    </source>
</evidence>
<dbReference type="RefSeq" id="WP_224122203.1">
    <property type="nucleotide sequence ID" value="NZ_JAIQZJ010000002.1"/>
</dbReference>
<feature type="transmembrane region" description="Helical" evidence="2">
    <location>
        <begin position="79"/>
        <end position="111"/>
    </location>
</feature>
<sequence length="381" mass="41001">MSEEKTEKPTPKRRKKNRKEGQVPRTQELGAWCALALFAMALPKLLAHEVGKLQTMMTTSLSIGGQADVPTALALLGHALWHVLTTLVVLGSMVMVVGVAGALAQGGFFLATSAMKPKLSKINPIAGIKRLFGVKTLWEGAKMLLKTAVVVLLVYSAVKGLMPLIGGLVPMQVVLDQVAHDALGLVRNVAIIGVVLAAADYLVARQRMNKQTRMTKDEVKQEHKQSEGDPMLKGAIRSRQLAAARNRMMADVKTADVVLVNPTHVAVALRYEPERGAPQVVARGAGVIAAAIRERAAEARVPMVRDVPLARALYSSTEVGHQIPAELFAAVAQVLAFVINRRTRGQSGGEHRSPRLESDLPPVSRPGRRRRDVSGPALASR</sequence>
<dbReference type="InterPro" id="IPR029025">
    <property type="entry name" value="T3SS_substrate_exporter_C"/>
</dbReference>
<comment type="caution">
    <text evidence="3">The sequence shown here is derived from an EMBL/GenBank/DDBJ whole genome shotgun (WGS) entry which is preliminary data.</text>
</comment>
<dbReference type="SUPFAM" id="SSF160544">
    <property type="entry name" value="EscU C-terminal domain-like"/>
    <property type="match status" value="1"/>
</dbReference>
<name>A0ABS7UA15_9ACTN</name>
<evidence type="ECO:0000256" key="2">
    <source>
        <dbReference type="SAM" id="Phobius"/>
    </source>
</evidence>
<feature type="transmembrane region" description="Helical" evidence="2">
    <location>
        <begin position="144"/>
        <end position="165"/>
    </location>
</feature>
<protein>
    <submittedName>
        <fullName evidence="3">EscU/YscU/HrcU family type III secretion system export apparatus switch protein</fullName>
    </submittedName>
</protein>
<proteinExistence type="predicted"/>
<feature type="compositionally biased region" description="Basic and acidic residues" evidence="1">
    <location>
        <begin position="1"/>
        <end position="10"/>
    </location>
</feature>
<keyword evidence="2" id="KW-0812">Transmembrane</keyword>
<feature type="region of interest" description="Disordered" evidence="1">
    <location>
        <begin position="1"/>
        <end position="23"/>
    </location>
</feature>
<feature type="compositionally biased region" description="Basic and acidic residues" evidence="1">
    <location>
        <begin position="349"/>
        <end position="358"/>
    </location>
</feature>
<keyword evidence="2" id="KW-1133">Transmembrane helix</keyword>
<organism evidence="3 4">
    <name type="scientific">Nocardioides mangrovi</name>
    <dbReference type="NCBI Taxonomy" id="2874580"/>
    <lineage>
        <taxon>Bacteria</taxon>
        <taxon>Bacillati</taxon>
        <taxon>Actinomycetota</taxon>
        <taxon>Actinomycetes</taxon>
        <taxon>Propionibacteriales</taxon>
        <taxon>Nocardioidaceae</taxon>
        <taxon>Nocardioides</taxon>
    </lineage>
</organism>
<dbReference type="Gene3D" id="3.40.1690.10">
    <property type="entry name" value="secretion proteins EscU"/>
    <property type="match status" value="1"/>
</dbReference>
<keyword evidence="4" id="KW-1185">Reference proteome</keyword>
<dbReference type="PRINTS" id="PR00950">
    <property type="entry name" value="TYPE3IMSPROT"/>
</dbReference>
<dbReference type="Gene3D" id="6.10.250.2080">
    <property type="match status" value="1"/>
</dbReference>
<evidence type="ECO:0000313" key="3">
    <source>
        <dbReference type="EMBL" id="MBZ5737829.1"/>
    </source>
</evidence>
<dbReference type="EMBL" id="JAIQZJ010000002">
    <property type="protein sequence ID" value="MBZ5737829.1"/>
    <property type="molecule type" value="Genomic_DNA"/>
</dbReference>
<feature type="region of interest" description="Disordered" evidence="1">
    <location>
        <begin position="344"/>
        <end position="381"/>
    </location>
</feature>
<accession>A0ABS7UA15</accession>
<evidence type="ECO:0000256" key="1">
    <source>
        <dbReference type="SAM" id="MobiDB-lite"/>
    </source>
</evidence>
<dbReference type="InterPro" id="IPR006135">
    <property type="entry name" value="T3SS_substrate_exporter"/>
</dbReference>
<feature type="transmembrane region" description="Helical" evidence="2">
    <location>
        <begin position="185"/>
        <end position="204"/>
    </location>
</feature>
<dbReference type="Pfam" id="PF01312">
    <property type="entry name" value="Bac_export_2"/>
    <property type="match status" value="1"/>
</dbReference>
<gene>
    <name evidence="3" type="ORF">K8U61_06630</name>
</gene>
<keyword evidence="2" id="KW-0472">Membrane</keyword>
<dbReference type="PANTHER" id="PTHR30531">
    <property type="entry name" value="FLAGELLAR BIOSYNTHETIC PROTEIN FLHB"/>
    <property type="match status" value="1"/>
</dbReference>
<dbReference type="Proteomes" id="UP000780875">
    <property type="component" value="Unassembled WGS sequence"/>
</dbReference>
<dbReference type="PANTHER" id="PTHR30531:SF12">
    <property type="entry name" value="FLAGELLAR BIOSYNTHETIC PROTEIN FLHB"/>
    <property type="match status" value="1"/>
</dbReference>
<reference evidence="3 4" key="1">
    <citation type="submission" date="2021-09" db="EMBL/GenBank/DDBJ databases">
        <title>Whole genome sequence of Nocardioides sp. GBK3QG-3.</title>
        <authorList>
            <person name="Tuo L."/>
        </authorList>
    </citation>
    <scope>NUCLEOTIDE SEQUENCE [LARGE SCALE GENOMIC DNA]</scope>
    <source>
        <strain evidence="3 4">GBK3QG-3</strain>
    </source>
</reference>